<dbReference type="OrthoDB" id="9773856at2"/>
<comment type="caution">
    <text evidence="2">The sequence shown here is derived from an EMBL/GenBank/DDBJ whole genome shotgun (WGS) entry which is preliminary data.</text>
</comment>
<proteinExistence type="predicted"/>
<organism evidence="2 3">
    <name type="scientific">Leptospira yanagawae serovar Saopaulo str. Sao Paulo = ATCC 700523</name>
    <dbReference type="NCBI Taxonomy" id="1249483"/>
    <lineage>
        <taxon>Bacteria</taxon>
        <taxon>Pseudomonadati</taxon>
        <taxon>Spirochaetota</taxon>
        <taxon>Spirochaetia</taxon>
        <taxon>Leptospirales</taxon>
        <taxon>Leptospiraceae</taxon>
        <taxon>Leptospira</taxon>
    </lineage>
</organism>
<dbReference type="GO" id="GO:0016787">
    <property type="term" value="F:hydrolase activity"/>
    <property type="evidence" value="ECO:0007669"/>
    <property type="project" value="InterPro"/>
</dbReference>
<dbReference type="PANTHER" id="PTHR30337">
    <property type="entry name" value="COMPONENT OF ATP-DEPENDENT DSDNA EXONUCLEASE"/>
    <property type="match status" value="1"/>
</dbReference>
<protein>
    <submittedName>
        <fullName evidence="2">Calcineurin-like phosphoesterase family protein</fullName>
    </submittedName>
</protein>
<evidence type="ECO:0000259" key="1">
    <source>
        <dbReference type="Pfam" id="PF00149"/>
    </source>
</evidence>
<accession>A0A5E8HG96</accession>
<dbReference type="AlphaFoldDB" id="A0A5E8HG96"/>
<feature type="domain" description="Calcineurin-like phosphoesterase" evidence="1">
    <location>
        <begin position="1"/>
        <end position="190"/>
    </location>
</feature>
<dbReference type="EMBL" id="AOGX02000013">
    <property type="protein sequence ID" value="EOQ90295.1"/>
    <property type="molecule type" value="Genomic_DNA"/>
</dbReference>
<sequence length="363" mass="41733">MKFLQVSDLHLSSFTKDEETYSLSVLKEIFETAESKGCERVLFCGDVFNRFPDLETLRSQFIKVVSSYSGLVYFLPGNHEVLEKKGNENTYSAYDWSKKVIVLDSLPFSFFEEAGIEFIAIPHQENYSEILLSPPPHKKSQIRIGLAHGTVSGMSFTGLQEEEEEGGSYLDPNLLQILDLDYLAIGHLHRHRFGNVGKCNVGYAGSSRVWRKGEFGPRGGILLEIKDGKLQTEFISWKSAGEYREIIVNLDTDGNPELSANEYLVNTSPNDWVCFRFVGYVDSMDGKQKFQETIEREWKHKFRICEFDPDESQVYVLQNISENEFIKQFLDKMEERKNQMDPSLWRHTRVTGIRFILDGGKVK</sequence>
<dbReference type="Pfam" id="PF00149">
    <property type="entry name" value="Metallophos"/>
    <property type="match status" value="1"/>
</dbReference>
<name>A0A5E8HG96_9LEPT</name>
<evidence type="ECO:0000313" key="2">
    <source>
        <dbReference type="EMBL" id="EOQ90295.1"/>
    </source>
</evidence>
<dbReference type="SUPFAM" id="SSF56300">
    <property type="entry name" value="Metallo-dependent phosphatases"/>
    <property type="match status" value="1"/>
</dbReference>
<dbReference type="Gene3D" id="3.60.21.10">
    <property type="match status" value="1"/>
</dbReference>
<evidence type="ECO:0000313" key="3">
    <source>
        <dbReference type="Proteomes" id="UP000013996"/>
    </source>
</evidence>
<dbReference type="RefSeq" id="WP_015676316.1">
    <property type="nucleotide sequence ID" value="NZ_AOGX02000013.1"/>
</dbReference>
<reference evidence="2 3" key="1">
    <citation type="submission" date="2013-04" db="EMBL/GenBank/DDBJ databases">
        <authorList>
            <person name="Harkins D.M."/>
            <person name="Durkin A.S."/>
            <person name="Brinkac L.M."/>
            <person name="Haft D.H."/>
            <person name="Selengut J.D."/>
            <person name="Sanka R."/>
            <person name="DePew J."/>
            <person name="Purushe J."/>
            <person name="Hartskeerl R.A."/>
            <person name="Ahmed A."/>
            <person name="van der Linden H."/>
            <person name="Goris M.G.A."/>
            <person name="Vinetz J.M."/>
            <person name="Sutton G.G."/>
            <person name="Nierman W.C."/>
            <person name="Fouts D.E."/>
        </authorList>
    </citation>
    <scope>NUCLEOTIDE SEQUENCE [LARGE SCALE GENOMIC DNA]</scope>
    <source>
        <strain evidence="2 3">Sao Paulo</strain>
    </source>
</reference>
<dbReference type="STRING" id="1249483.LEP1GSC202_0531"/>
<gene>
    <name evidence="2" type="ORF">LEP1GSC202_0531</name>
</gene>
<dbReference type="Proteomes" id="UP000013996">
    <property type="component" value="Unassembled WGS sequence"/>
</dbReference>
<dbReference type="InterPro" id="IPR050535">
    <property type="entry name" value="DNA_Repair-Maintenance_Comp"/>
</dbReference>
<dbReference type="InterPro" id="IPR004843">
    <property type="entry name" value="Calcineurin-like_PHP"/>
</dbReference>
<dbReference type="PANTHER" id="PTHR30337:SF7">
    <property type="entry name" value="PHOSPHOESTERASE"/>
    <property type="match status" value="1"/>
</dbReference>
<dbReference type="InterPro" id="IPR029052">
    <property type="entry name" value="Metallo-depent_PP-like"/>
</dbReference>